<dbReference type="SUPFAM" id="SSF159594">
    <property type="entry name" value="XCC0632-like"/>
    <property type="match status" value="1"/>
</dbReference>
<evidence type="ECO:0000313" key="2">
    <source>
        <dbReference type="EMBL" id="AEI37166.1"/>
    </source>
</evidence>
<proteinExistence type="predicted"/>
<dbReference type="eggNOG" id="COG3218">
    <property type="taxonomic scope" value="Bacteria"/>
</dbReference>
<dbReference type="PATRIC" id="fig|579138.3.peg.279"/>
<gene>
    <name evidence="2" type="ordered locus">Zymop_0263</name>
</gene>
<evidence type="ECO:0000313" key="3">
    <source>
        <dbReference type="Proteomes" id="UP000000491"/>
    </source>
</evidence>
<dbReference type="Proteomes" id="UP000000491">
    <property type="component" value="Chromosome"/>
</dbReference>
<dbReference type="RefSeq" id="WP_013933566.1">
    <property type="nucleotide sequence ID" value="NC_015709.1"/>
</dbReference>
<dbReference type="HOGENOM" id="CLU_111551_0_0_5"/>
<protein>
    <recommendedName>
        <fullName evidence="1">ABC-type transport auxiliary lipoprotein component domain-containing protein</fullName>
    </recommendedName>
</protein>
<organism evidence="2 3">
    <name type="scientific">Zymomonas mobilis subsp. pomaceae (strain ATCC 29192 / DSM 22645 / JCM 10191 / CCUG 17912 / NBRC 13757 / NCIMB 11200 / NRRL B-4491 / Barker I)</name>
    <dbReference type="NCBI Taxonomy" id="579138"/>
    <lineage>
        <taxon>Bacteria</taxon>
        <taxon>Pseudomonadati</taxon>
        <taxon>Pseudomonadota</taxon>
        <taxon>Alphaproteobacteria</taxon>
        <taxon>Sphingomonadales</taxon>
        <taxon>Zymomonadaceae</taxon>
        <taxon>Zymomonas</taxon>
    </lineage>
</organism>
<sequence>MDFRYRSALILPMAALMVSGCVNIGNRTPPKNLLTLTPAVEGAVNSNVSSQNKPLLLVSPPSVPAELKVTRIPVTTSPTTIAYLTDGVWVDLPSRLFSSLLSDTIAHHNRFMIVSYRTAVVPGYRLSGTLSAFGLDAVHHQVVITYEAFFSGVDNKTRQSEDVISHRFEVRQDIKQQDAVNVAAALNKASNQLADQVASWLDQQAVAPAAS</sequence>
<dbReference type="AlphaFoldDB" id="F8EUF0"/>
<dbReference type="EMBL" id="CP002865">
    <property type="protein sequence ID" value="AEI37166.1"/>
    <property type="molecule type" value="Genomic_DNA"/>
</dbReference>
<reference evidence="2 3" key="1">
    <citation type="journal article" date="2011" name="J. Bacteriol.">
        <title>Genome sequence of the ethanol-producing Zymomonas mobilis subsp. pomaceae lectotype strain ATCC 29192.</title>
        <authorList>
            <person name="Kouvelis V.N."/>
            <person name="Davenport K.W."/>
            <person name="Brettin T.S."/>
            <person name="Bruce D."/>
            <person name="Detter C."/>
            <person name="Han C.S."/>
            <person name="Nolan M."/>
            <person name="Tapia R."/>
            <person name="Damoulaki A."/>
            <person name="Kyrpides N.C."/>
            <person name="Typas M.A."/>
            <person name="Pappas K.M."/>
        </authorList>
    </citation>
    <scope>NUCLEOTIDE SEQUENCE [LARGE SCALE GENOMIC DNA]</scope>
    <source>
        <strain evidence="3">ATCC 29192 / DSM 22645 / JCM 10191 / CCUG 17912 / NBRC 13757 / NCIMB 11200 / NRRL B-4491 / Barker I</strain>
    </source>
</reference>
<dbReference type="Pfam" id="PF03886">
    <property type="entry name" value="ABC_trans_aux"/>
    <property type="match status" value="1"/>
</dbReference>
<accession>F8EUF0</accession>
<dbReference type="STRING" id="579138.Zymop_0263"/>
<dbReference type="KEGG" id="zmp:Zymop_0263"/>
<dbReference type="Gene3D" id="3.40.50.10610">
    <property type="entry name" value="ABC-type transport auxiliary lipoprotein component"/>
    <property type="match status" value="1"/>
</dbReference>
<dbReference type="InterPro" id="IPR005586">
    <property type="entry name" value="ABC_trans_aux"/>
</dbReference>
<feature type="domain" description="ABC-type transport auxiliary lipoprotein component" evidence="1">
    <location>
        <begin position="36"/>
        <end position="198"/>
    </location>
</feature>
<evidence type="ECO:0000259" key="1">
    <source>
        <dbReference type="Pfam" id="PF03886"/>
    </source>
</evidence>
<name>F8EUF0_ZYMMT</name>
<dbReference type="PROSITE" id="PS51257">
    <property type="entry name" value="PROKAR_LIPOPROTEIN"/>
    <property type="match status" value="1"/>
</dbReference>